<feature type="region of interest" description="Disordered" evidence="1">
    <location>
        <begin position="1"/>
        <end position="24"/>
    </location>
</feature>
<feature type="region of interest" description="Disordered" evidence="1">
    <location>
        <begin position="266"/>
        <end position="391"/>
    </location>
</feature>
<feature type="region of interest" description="Disordered" evidence="1">
    <location>
        <begin position="58"/>
        <end position="118"/>
    </location>
</feature>
<feature type="compositionally biased region" description="Low complexity" evidence="1">
    <location>
        <begin position="324"/>
        <end position="391"/>
    </location>
</feature>
<dbReference type="RefSeq" id="WP_369166638.1">
    <property type="nucleotide sequence ID" value="NZ_CP163439.1"/>
</dbReference>
<dbReference type="InterPro" id="IPR046704">
    <property type="entry name" value="DUF6777"/>
</dbReference>
<proteinExistence type="predicted"/>
<feature type="compositionally biased region" description="Polar residues" evidence="1">
    <location>
        <begin position="77"/>
        <end position="90"/>
    </location>
</feature>
<evidence type="ECO:0000313" key="3">
    <source>
        <dbReference type="EMBL" id="XDQ32139.1"/>
    </source>
</evidence>
<feature type="compositionally biased region" description="Pro residues" evidence="1">
    <location>
        <begin position="12"/>
        <end position="24"/>
    </location>
</feature>
<feature type="compositionally biased region" description="Low complexity" evidence="1">
    <location>
        <begin position="1"/>
        <end position="11"/>
    </location>
</feature>
<dbReference type="AlphaFoldDB" id="A0AB39PNP6"/>
<organism evidence="3">
    <name type="scientific">Streptomyces sp. R28</name>
    <dbReference type="NCBI Taxonomy" id="3238628"/>
    <lineage>
        <taxon>Bacteria</taxon>
        <taxon>Bacillati</taxon>
        <taxon>Actinomycetota</taxon>
        <taxon>Actinomycetes</taxon>
        <taxon>Kitasatosporales</taxon>
        <taxon>Streptomycetaceae</taxon>
        <taxon>Streptomyces</taxon>
    </lineage>
</organism>
<feature type="compositionally biased region" description="Low complexity" evidence="1">
    <location>
        <begin position="284"/>
        <end position="299"/>
    </location>
</feature>
<dbReference type="Pfam" id="PF20568">
    <property type="entry name" value="DUF6777"/>
    <property type="match status" value="1"/>
</dbReference>
<gene>
    <name evidence="3" type="ORF">AB5J49_01580</name>
</gene>
<feature type="domain" description="DUF6777" evidence="2">
    <location>
        <begin position="106"/>
        <end position="268"/>
    </location>
</feature>
<evidence type="ECO:0000256" key="1">
    <source>
        <dbReference type="SAM" id="MobiDB-lite"/>
    </source>
</evidence>
<evidence type="ECO:0000259" key="2">
    <source>
        <dbReference type="Pfam" id="PF20568"/>
    </source>
</evidence>
<sequence>MSVEPPSSGRPTGPPSGPLSPEPHPPWWKSVPRIAVLTAVVVAAVVLAIVFSRGGGDTSPVASGEVFGQPKDEQGPNPFTRSTAQNTSAAPVTPSPAESAPTNAVRRVNGGEPGLYGGSRNVASCDVDKQIEYFQADPEKNRAFASVADVDPSGVASYLRSLTPVQLRMDTRVTNHGYRDGAATSYQAVLQAGTAVLVDDRGVPRVRCACGNPLTDPVAQQGTFKRTGDFWPSFSNANVVVVSPSTTIVNVFVIFDVERDEWISRQRGHDVEKDKKTRPPARPSPSVSVSTPTSSSSPSKCVPLPDDATEMPPGSGTPCPPTSTGPSSPSSPSTSPQTSTSEPTTTKPETSESPETSASTSQPPSDGSTTATSQSASTASGSESVSGSPSL</sequence>
<accession>A0AB39PNP6</accession>
<name>A0AB39PNP6_9ACTN</name>
<protein>
    <submittedName>
        <fullName evidence="3">DUF6777 domain-containing protein</fullName>
    </submittedName>
</protein>
<dbReference type="EMBL" id="CP163439">
    <property type="protein sequence ID" value="XDQ32139.1"/>
    <property type="molecule type" value="Genomic_DNA"/>
</dbReference>
<feature type="compositionally biased region" description="Basic and acidic residues" evidence="1">
    <location>
        <begin position="266"/>
        <end position="277"/>
    </location>
</feature>
<reference evidence="3" key="1">
    <citation type="submission" date="2024-07" db="EMBL/GenBank/DDBJ databases">
        <authorList>
            <person name="Yu S.T."/>
        </authorList>
    </citation>
    <scope>NUCLEOTIDE SEQUENCE</scope>
    <source>
        <strain evidence="3">R28</strain>
    </source>
</reference>